<gene>
    <name evidence="5" type="ORF">ABVC42_08540</name>
</gene>
<feature type="transmembrane region" description="Helical" evidence="3">
    <location>
        <begin position="136"/>
        <end position="153"/>
    </location>
</feature>
<dbReference type="PRINTS" id="PR00455">
    <property type="entry name" value="HTHTETR"/>
</dbReference>
<organism evidence="5 6">
    <name type="scientific">Lactobacillus crispatus</name>
    <dbReference type="NCBI Taxonomy" id="47770"/>
    <lineage>
        <taxon>Bacteria</taxon>
        <taxon>Bacillati</taxon>
        <taxon>Bacillota</taxon>
        <taxon>Bacilli</taxon>
        <taxon>Lactobacillales</taxon>
        <taxon>Lactobacillaceae</taxon>
        <taxon>Lactobacillus</taxon>
    </lineage>
</organism>
<reference evidence="5" key="1">
    <citation type="submission" date="2024-06" db="EMBL/GenBank/DDBJ databases">
        <title>Vaginal Lactobacillus fatty acid response mechanisms reveal a metabolite-targeted strategy for bacterial vaginosis treatment.</title>
        <authorList>
            <person name="Zhu M."/>
            <person name="Blainey P.C."/>
            <person name="Bloom S.M."/>
            <person name="Kwon D.S."/>
        </authorList>
    </citation>
    <scope>NUCLEOTIDE SEQUENCE</scope>
    <source>
        <strain evidence="5">194_F1_1</strain>
    </source>
</reference>
<keyword evidence="3" id="KW-0812">Transmembrane</keyword>
<dbReference type="PROSITE" id="PS50977">
    <property type="entry name" value="HTH_TETR_2"/>
    <property type="match status" value="1"/>
</dbReference>
<dbReference type="Gene3D" id="1.10.357.10">
    <property type="entry name" value="Tetracycline Repressor, domain 2"/>
    <property type="match status" value="1"/>
</dbReference>
<evidence type="ECO:0000256" key="3">
    <source>
        <dbReference type="SAM" id="Phobius"/>
    </source>
</evidence>
<accession>A0ABV2B9M4</accession>
<comment type="caution">
    <text evidence="5">The sequence shown here is derived from an EMBL/GenBank/DDBJ whole genome shotgun (WGS) entry which is preliminary data.</text>
</comment>
<dbReference type="Proteomes" id="UP001434419">
    <property type="component" value="Unassembled WGS sequence"/>
</dbReference>
<dbReference type="Pfam" id="PF00440">
    <property type="entry name" value="TetR_N"/>
    <property type="match status" value="1"/>
</dbReference>
<keyword evidence="3" id="KW-1133">Transmembrane helix</keyword>
<dbReference type="InterPro" id="IPR009057">
    <property type="entry name" value="Homeodomain-like_sf"/>
</dbReference>
<proteinExistence type="predicted"/>
<dbReference type="InterPro" id="IPR001647">
    <property type="entry name" value="HTH_TetR"/>
</dbReference>
<name>A0ABV2B9M4_9LACO</name>
<keyword evidence="6" id="KW-1185">Reference proteome</keyword>
<dbReference type="SUPFAM" id="SSF46689">
    <property type="entry name" value="Homeodomain-like"/>
    <property type="match status" value="1"/>
</dbReference>
<protein>
    <submittedName>
        <fullName evidence="5">Helix-turn-helix domain-containing protein</fullName>
    </submittedName>
</protein>
<keyword evidence="3" id="KW-0472">Membrane</keyword>
<keyword evidence="1 2" id="KW-0238">DNA-binding</keyword>
<evidence type="ECO:0000313" key="6">
    <source>
        <dbReference type="Proteomes" id="UP001434419"/>
    </source>
</evidence>
<evidence type="ECO:0000256" key="2">
    <source>
        <dbReference type="PROSITE-ProRule" id="PRU00335"/>
    </source>
</evidence>
<evidence type="ECO:0000259" key="4">
    <source>
        <dbReference type="PROSITE" id="PS50977"/>
    </source>
</evidence>
<feature type="domain" description="HTH tetR-type" evidence="4">
    <location>
        <begin position="6"/>
        <end position="66"/>
    </location>
</feature>
<evidence type="ECO:0000313" key="5">
    <source>
        <dbReference type="EMBL" id="MES5149951.1"/>
    </source>
</evidence>
<evidence type="ECO:0000256" key="1">
    <source>
        <dbReference type="ARBA" id="ARBA00023125"/>
    </source>
</evidence>
<dbReference type="EMBL" id="JBETVU010000012">
    <property type="protein sequence ID" value="MES5149951.1"/>
    <property type="molecule type" value="Genomic_DNA"/>
</dbReference>
<sequence length="192" mass="21797">MAQKRNLDLDKIIDQATELISKKGLTATTLPALAKALDVRSQSLYHYVSGRKQLLSLVGARRIKILRHELMNDLIGMSGRDALLKFADVVRDFLLSDPALSSILYHLNEYPKDAAINQEILDLIKMGERFNFKKESVISFHALIGAVLGYVFLDKSKSFGDETEDESNRNYHEMILRLVEPVPDLQQIGRRK</sequence>
<dbReference type="RefSeq" id="WP_005722614.1">
    <property type="nucleotide sequence ID" value="NZ_CP083392.1"/>
</dbReference>
<feature type="DNA-binding region" description="H-T-H motif" evidence="2">
    <location>
        <begin position="29"/>
        <end position="48"/>
    </location>
</feature>